<evidence type="ECO:0000256" key="3">
    <source>
        <dbReference type="ARBA" id="ARBA00022833"/>
    </source>
</evidence>
<gene>
    <name evidence="8" type="ORF">PVAP13_5NG170947</name>
</gene>
<keyword evidence="6" id="KW-0472">Membrane</keyword>
<keyword evidence="9" id="KW-1185">Reference proteome</keyword>
<evidence type="ECO:0000313" key="9">
    <source>
        <dbReference type="Proteomes" id="UP000823388"/>
    </source>
</evidence>
<dbReference type="GO" id="GO:0008270">
    <property type="term" value="F:zinc ion binding"/>
    <property type="evidence" value="ECO:0007669"/>
    <property type="project" value="UniProtKB-KW"/>
</dbReference>
<feature type="coiled-coil region" evidence="5">
    <location>
        <begin position="89"/>
        <end position="151"/>
    </location>
</feature>
<keyword evidence="6" id="KW-0812">Transmembrane</keyword>
<evidence type="ECO:0000256" key="1">
    <source>
        <dbReference type="ARBA" id="ARBA00022723"/>
    </source>
</evidence>
<keyword evidence="5" id="KW-0175">Coiled coil</keyword>
<dbReference type="InterPro" id="IPR010666">
    <property type="entry name" value="Znf_GRF"/>
</dbReference>
<keyword evidence="6" id="KW-1133">Transmembrane helix</keyword>
<protein>
    <recommendedName>
        <fullName evidence="7">GRF-type domain-containing protein</fullName>
    </recommendedName>
</protein>
<evidence type="ECO:0000313" key="8">
    <source>
        <dbReference type="EMBL" id="KAG2593379.1"/>
    </source>
</evidence>
<name>A0A8T0SAC0_PANVG</name>
<dbReference type="AlphaFoldDB" id="A0A8T0SAC0"/>
<dbReference type="EMBL" id="CM029046">
    <property type="protein sequence ID" value="KAG2593379.1"/>
    <property type="molecule type" value="Genomic_DNA"/>
</dbReference>
<evidence type="ECO:0000256" key="2">
    <source>
        <dbReference type="ARBA" id="ARBA00022771"/>
    </source>
</evidence>
<accession>A0A8T0SAC0</accession>
<comment type="caution">
    <text evidence="8">The sequence shown here is derived from an EMBL/GenBank/DDBJ whole genome shotgun (WGS) entry which is preliminary data.</text>
</comment>
<evidence type="ECO:0000259" key="7">
    <source>
        <dbReference type="PROSITE" id="PS51999"/>
    </source>
</evidence>
<keyword evidence="3" id="KW-0862">Zinc</keyword>
<dbReference type="PANTHER" id="PTHR33248">
    <property type="entry name" value="ZINC ION-BINDING PROTEIN"/>
    <property type="match status" value="1"/>
</dbReference>
<proteinExistence type="predicted"/>
<keyword evidence="1" id="KW-0479">Metal-binding</keyword>
<feature type="domain" description="GRF-type" evidence="7">
    <location>
        <begin position="39"/>
        <end position="80"/>
    </location>
</feature>
<keyword evidence="2 4" id="KW-0863">Zinc-finger</keyword>
<reference evidence="8" key="1">
    <citation type="submission" date="2020-05" db="EMBL/GenBank/DDBJ databases">
        <title>WGS assembly of Panicum virgatum.</title>
        <authorList>
            <person name="Lovell J.T."/>
            <person name="Jenkins J."/>
            <person name="Shu S."/>
            <person name="Juenger T.E."/>
            <person name="Schmutz J."/>
        </authorList>
    </citation>
    <scope>NUCLEOTIDE SEQUENCE</scope>
    <source>
        <strain evidence="8">AP13</strain>
    </source>
</reference>
<dbReference type="PROSITE" id="PS51999">
    <property type="entry name" value="ZF_GRF"/>
    <property type="match status" value="1"/>
</dbReference>
<evidence type="ECO:0000256" key="5">
    <source>
        <dbReference type="SAM" id="Coils"/>
    </source>
</evidence>
<sequence>MSSSSSSVTRSAWWGEPGQRKSPIPYRNGPFEYWPDVMCQCGRKAGLWISWSDDNPGRRYMSCSRRGEGGCQFFGWYEAPCDVFVRGLLVDLRDAVWNLKRENKNLKDALGDGGMKLEQEKKKGEALKIRVAEMQANAEAVVIRMKRFERERFFLSVVCVGLLIALFFFMK</sequence>
<dbReference type="Proteomes" id="UP000823388">
    <property type="component" value="Chromosome 5N"/>
</dbReference>
<evidence type="ECO:0000256" key="4">
    <source>
        <dbReference type="PROSITE-ProRule" id="PRU01343"/>
    </source>
</evidence>
<evidence type="ECO:0000256" key="6">
    <source>
        <dbReference type="SAM" id="Phobius"/>
    </source>
</evidence>
<feature type="transmembrane region" description="Helical" evidence="6">
    <location>
        <begin position="153"/>
        <end position="170"/>
    </location>
</feature>
<organism evidence="8 9">
    <name type="scientific">Panicum virgatum</name>
    <name type="common">Blackwell switchgrass</name>
    <dbReference type="NCBI Taxonomy" id="38727"/>
    <lineage>
        <taxon>Eukaryota</taxon>
        <taxon>Viridiplantae</taxon>
        <taxon>Streptophyta</taxon>
        <taxon>Embryophyta</taxon>
        <taxon>Tracheophyta</taxon>
        <taxon>Spermatophyta</taxon>
        <taxon>Magnoliopsida</taxon>
        <taxon>Liliopsida</taxon>
        <taxon>Poales</taxon>
        <taxon>Poaceae</taxon>
        <taxon>PACMAD clade</taxon>
        <taxon>Panicoideae</taxon>
        <taxon>Panicodae</taxon>
        <taxon>Paniceae</taxon>
        <taxon>Panicinae</taxon>
        <taxon>Panicum</taxon>
        <taxon>Panicum sect. Hiantes</taxon>
    </lineage>
</organism>
<dbReference type="Pfam" id="PF06839">
    <property type="entry name" value="Zn_ribbon_GRF"/>
    <property type="match status" value="1"/>
</dbReference>